<keyword evidence="5" id="KW-1185">Reference proteome</keyword>
<gene>
    <name evidence="4" type="primary">GLT1D1</name>
</gene>
<dbReference type="InterPro" id="IPR001296">
    <property type="entry name" value="Glyco_trans_1"/>
</dbReference>
<evidence type="ECO:0000256" key="2">
    <source>
        <dbReference type="SAM" id="SignalP"/>
    </source>
</evidence>
<keyword evidence="1" id="KW-0328">Glycosyltransferase</keyword>
<sequence>MVAFLFLPRVFGFWVFFCTSLYVSPSPVNVLMEVLSPLVPCLEPILLTEQGRKPTGVRVNTVEDLRVFLLVCGLRKVKDPLYLLKAFSEWHAENPRVILIIIGPKVDFAFSAEVEECVRRSDGVFLAAERSQEELHTVMQKSFALVNSSVSEGMSAAILEAMDLGVPVLARDIPGNAAIVKHEMSGLLYSSPEEFVSLSKRLLSDAELQETLKKNGKRYVSECHSSAKERTTYRQLVDMLH</sequence>
<reference evidence="4" key="2">
    <citation type="submission" date="2025-08" db="UniProtKB">
        <authorList>
            <consortium name="Ensembl"/>
        </authorList>
    </citation>
    <scope>IDENTIFICATION</scope>
</reference>
<reference evidence="4 5" key="1">
    <citation type="submission" date="2020-10" db="EMBL/GenBank/DDBJ databases">
        <title>Pygocentrus nattereri (red-bellied piranha) genome, fPygNat1, primary haplotype.</title>
        <authorList>
            <person name="Myers G."/>
            <person name="Meyer A."/>
            <person name="Karagic N."/>
            <person name="Pippel M."/>
            <person name="Winkler S."/>
            <person name="Tracey A."/>
            <person name="Wood J."/>
            <person name="Formenti G."/>
            <person name="Howe K."/>
            <person name="Fedrigo O."/>
            <person name="Jarvis E.D."/>
        </authorList>
    </citation>
    <scope>NUCLEOTIDE SEQUENCE [LARGE SCALE GENOMIC DNA]</scope>
</reference>
<dbReference type="PANTHER" id="PTHR46660">
    <property type="match status" value="1"/>
</dbReference>
<dbReference type="Gene3D" id="3.40.50.2000">
    <property type="entry name" value="Glycogen Phosphorylase B"/>
    <property type="match status" value="1"/>
</dbReference>
<dbReference type="Ensembl" id="ENSPNAT00000070313.1">
    <property type="protein sequence ID" value="ENSPNAP00000055181.1"/>
    <property type="gene ID" value="ENSPNAG00000033800.1"/>
</dbReference>
<accession>A0AAR2JZ87</accession>
<protein>
    <recommendedName>
        <fullName evidence="3">Glycosyl transferase family 1 domain-containing protein</fullName>
    </recommendedName>
</protein>
<reference evidence="4" key="3">
    <citation type="submission" date="2025-09" db="UniProtKB">
        <authorList>
            <consortium name="Ensembl"/>
        </authorList>
    </citation>
    <scope>IDENTIFICATION</scope>
</reference>
<dbReference type="Pfam" id="PF00534">
    <property type="entry name" value="Glycos_transf_1"/>
    <property type="match status" value="1"/>
</dbReference>
<dbReference type="Proteomes" id="UP001501920">
    <property type="component" value="Chromosome 29"/>
</dbReference>
<dbReference type="CDD" id="cd03801">
    <property type="entry name" value="GT4_PimA-like"/>
    <property type="match status" value="1"/>
</dbReference>
<name>A0AAR2JZ87_PYGNA</name>
<evidence type="ECO:0000313" key="4">
    <source>
        <dbReference type="Ensembl" id="ENSPNAP00000055181.1"/>
    </source>
</evidence>
<dbReference type="AlphaFoldDB" id="A0AAR2JZ87"/>
<dbReference type="PANTHER" id="PTHR46660:SF2">
    <property type="entry name" value="GLYCOSYLTRANSFERASE 1 DOMAIN-CONTAINING PROTEIN 1"/>
    <property type="match status" value="1"/>
</dbReference>
<evidence type="ECO:0000259" key="3">
    <source>
        <dbReference type="Pfam" id="PF00534"/>
    </source>
</evidence>
<dbReference type="GO" id="GO:0016757">
    <property type="term" value="F:glycosyltransferase activity"/>
    <property type="evidence" value="ECO:0007669"/>
    <property type="project" value="UniProtKB-KW"/>
</dbReference>
<feature type="chain" id="PRO_5043826434" description="Glycosyl transferase family 1 domain-containing protein" evidence="2">
    <location>
        <begin position="26"/>
        <end position="241"/>
    </location>
</feature>
<keyword evidence="2" id="KW-0732">Signal</keyword>
<keyword evidence="1" id="KW-0808">Transferase</keyword>
<dbReference type="InterPro" id="IPR052622">
    <property type="entry name" value="Glycosyltransferase_G1"/>
</dbReference>
<evidence type="ECO:0000256" key="1">
    <source>
        <dbReference type="ARBA" id="ARBA00022676"/>
    </source>
</evidence>
<feature type="signal peptide" evidence="2">
    <location>
        <begin position="1"/>
        <end position="25"/>
    </location>
</feature>
<feature type="domain" description="Glycosyl transferase family 1" evidence="3">
    <location>
        <begin position="62"/>
        <end position="218"/>
    </location>
</feature>
<evidence type="ECO:0000313" key="5">
    <source>
        <dbReference type="Proteomes" id="UP001501920"/>
    </source>
</evidence>
<dbReference type="SUPFAM" id="SSF53756">
    <property type="entry name" value="UDP-Glycosyltransferase/glycogen phosphorylase"/>
    <property type="match status" value="1"/>
</dbReference>
<organism evidence="4 5">
    <name type="scientific">Pygocentrus nattereri</name>
    <name type="common">Red-bellied piranha</name>
    <dbReference type="NCBI Taxonomy" id="42514"/>
    <lineage>
        <taxon>Eukaryota</taxon>
        <taxon>Metazoa</taxon>
        <taxon>Chordata</taxon>
        <taxon>Craniata</taxon>
        <taxon>Vertebrata</taxon>
        <taxon>Euteleostomi</taxon>
        <taxon>Actinopterygii</taxon>
        <taxon>Neopterygii</taxon>
        <taxon>Teleostei</taxon>
        <taxon>Ostariophysi</taxon>
        <taxon>Characiformes</taxon>
        <taxon>Characoidei</taxon>
        <taxon>Pygocentrus</taxon>
    </lineage>
</organism>
<proteinExistence type="predicted"/>
<dbReference type="GeneTree" id="ENSGT00390000016790"/>